<proteinExistence type="predicted"/>
<dbReference type="AlphaFoldDB" id="F2J3E4"/>
<evidence type="ECO:0000256" key="2">
    <source>
        <dbReference type="SAM" id="Phobius"/>
    </source>
</evidence>
<dbReference type="GO" id="GO:0004713">
    <property type="term" value="F:protein tyrosine kinase activity"/>
    <property type="evidence" value="ECO:0007669"/>
    <property type="project" value="TreeGrafter"/>
</dbReference>
<keyword evidence="2" id="KW-1133">Transmembrane helix</keyword>
<reference evidence="3 4" key="1">
    <citation type="journal article" date="2011" name="J. Bacteriol.">
        <title>Complete genome sequence of Polymorphum gilvum SL003B-26A1T, a crude oil-degrading bacterium from oil-polluted saline soil.</title>
        <authorList>
            <person name="Li S.G."/>
            <person name="Tang Y.Q."/>
            <person name="Nie Y."/>
            <person name="Cai M."/>
            <person name="Wu X.L."/>
        </authorList>
    </citation>
    <scope>NUCLEOTIDE SEQUENCE [LARGE SCALE GENOMIC DNA]</scope>
    <source>
        <strain evidence="4">LMG 25793 / CGMCC 1.9160 / SL003B-26A1</strain>
    </source>
</reference>
<dbReference type="RefSeq" id="WP_013653283.1">
    <property type="nucleotide sequence ID" value="NC_015259.1"/>
</dbReference>
<dbReference type="STRING" id="991905.SL003B_2545"/>
<evidence type="ECO:0000313" key="4">
    <source>
        <dbReference type="Proteomes" id="UP000008130"/>
    </source>
</evidence>
<keyword evidence="4" id="KW-1185">Reference proteome</keyword>
<feature type="transmembrane region" description="Helical" evidence="2">
    <location>
        <begin position="390"/>
        <end position="414"/>
    </location>
</feature>
<dbReference type="PANTHER" id="PTHR32309:SF13">
    <property type="entry name" value="FERRIC ENTEROBACTIN TRANSPORT PROTEIN FEPE"/>
    <property type="match status" value="1"/>
</dbReference>
<dbReference type="eggNOG" id="COG3524">
    <property type="taxonomic scope" value="Bacteria"/>
</dbReference>
<keyword evidence="2" id="KW-0812">Transmembrane</keyword>
<dbReference type="OrthoDB" id="7800844at2"/>
<dbReference type="InterPro" id="IPR050445">
    <property type="entry name" value="Bact_polysacc_biosynth/exp"/>
</dbReference>
<evidence type="ECO:0000256" key="1">
    <source>
        <dbReference type="SAM" id="Coils"/>
    </source>
</evidence>
<keyword evidence="2" id="KW-0472">Membrane</keyword>
<dbReference type="PANTHER" id="PTHR32309">
    <property type="entry name" value="TYROSINE-PROTEIN KINASE"/>
    <property type="match status" value="1"/>
</dbReference>
<dbReference type="Proteomes" id="UP000008130">
    <property type="component" value="Chromosome"/>
</dbReference>
<dbReference type="KEGG" id="pgv:SL003B_2545"/>
<accession>F2J3E4</accession>
<dbReference type="EMBL" id="CP002568">
    <property type="protein sequence ID" value="ADZ70969.1"/>
    <property type="molecule type" value="Genomic_DNA"/>
</dbReference>
<sequence length="420" mass="46789">MSYELRLQDEPKLPARAADSVAVISAALRRAARQSRVPVSIVSGGGGFKARRIDRIVIRIVVSAFVVLFLLPTLLSGLYLFAIASDIYETEVRFVVRNGEKSPIDSLGMLSSLAQAGQFKDAYVIAKYIKSHSIIADLEKRIGLRERFTGRDGIDFLSRLREDATIEEFHDYWQRRVAVEVDNRSGSVILQVYAFTAQDAHDIAAAIVDLSEELVNNLTNRARNEALENSKKELDRAQVRVAEITAQFQAARNTLGILDADTEAEAAVKLGGEIRSQLVEYRQSYDILKDTLADDAPTVRILRAQISSLEKQLQDLQNSIGGYVPDGVTLADAKQRFDQISIEQKVAREIYVSAFAKYEAARAKLDITQVYLDVFLEPMVPQSALYPRRFLIWSAILIGSLAVWGGVFGGVVLVRDHWAR</sequence>
<dbReference type="HOGENOM" id="CLU_027864_0_0_5"/>
<keyword evidence="1" id="KW-0175">Coiled coil</keyword>
<feature type="coiled-coil region" evidence="1">
    <location>
        <begin position="220"/>
        <end position="254"/>
    </location>
</feature>
<name>F2J3E4_POLGS</name>
<protein>
    <submittedName>
        <fullName evidence="3">Capsule polysaccharide export transport system permease protein</fullName>
    </submittedName>
</protein>
<feature type="transmembrane region" description="Helical" evidence="2">
    <location>
        <begin position="56"/>
        <end position="82"/>
    </location>
</feature>
<gene>
    <name evidence="3" type="ordered locus">SL003B_2545</name>
</gene>
<dbReference type="GO" id="GO:0005886">
    <property type="term" value="C:plasma membrane"/>
    <property type="evidence" value="ECO:0007669"/>
    <property type="project" value="TreeGrafter"/>
</dbReference>
<organism evidence="3 4">
    <name type="scientific">Polymorphum gilvum (strain LMG 25793 / CGMCC 1.9160 / SL003B-26A1)</name>
    <dbReference type="NCBI Taxonomy" id="991905"/>
    <lineage>
        <taxon>Bacteria</taxon>
        <taxon>Pseudomonadati</taxon>
        <taxon>Pseudomonadota</taxon>
        <taxon>Alphaproteobacteria</taxon>
        <taxon>Rhodobacterales</taxon>
        <taxon>Paracoccaceae</taxon>
        <taxon>Polymorphum</taxon>
    </lineage>
</organism>
<evidence type="ECO:0000313" key="3">
    <source>
        <dbReference type="EMBL" id="ADZ70969.1"/>
    </source>
</evidence>